<evidence type="ECO:0000256" key="4">
    <source>
        <dbReference type="SAM" id="Phobius"/>
    </source>
</evidence>
<organism evidence="5 6">
    <name type="scientific">Crocosphaera subtropica (strain ATCC 51142 / BH68)</name>
    <name type="common">Cyanothece sp. (strain ATCC 51142)</name>
    <dbReference type="NCBI Taxonomy" id="43989"/>
    <lineage>
        <taxon>Bacteria</taxon>
        <taxon>Bacillati</taxon>
        <taxon>Cyanobacteriota</taxon>
        <taxon>Cyanophyceae</taxon>
        <taxon>Oscillatoriophycideae</taxon>
        <taxon>Chroococcales</taxon>
        <taxon>Aphanothecaceae</taxon>
        <taxon>Crocosphaera</taxon>
        <taxon>Crocosphaera subtropica</taxon>
    </lineage>
</organism>
<dbReference type="eggNOG" id="COG2319">
    <property type="taxonomic scope" value="Bacteria"/>
</dbReference>
<feature type="repeat" description="WD" evidence="3">
    <location>
        <begin position="135"/>
        <end position="166"/>
    </location>
</feature>
<keyword evidence="6" id="KW-1185">Reference proteome</keyword>
<keyword evidence="4" id="KW-0812">Transmembrane</keyword>
<dbReference type="Pfam" id="PF00400">
    <property type="entry name" value="WD40"/>
    <property type="match status" value="7"/>
</dbReference>
<dbReference type="PRINTS" id="PR00320">
    <property type="entry name" value="GPROTEINBRPT"/>
</dbReference>
<dbReference type="InterPro" id="IPR001680">
    <property type="entry name" value="WD40_rpt"/>
</dbReference>
<dbReference type="InterPro" id="IPR015943">
    <property type="entry name" value="WD40/YVTN_repeat-like_dom_sf"/>
</dbReference>
<feature type="transmembrane region" description="Helical" evidence="4">
    <location>
        <begin position="40"/>
        <end position="59"/>
    </location>
</feature>
<evidence type="ECO:0000313" key="5">
    <source>
        <dbReference type="EMBL" id="ACB52929.1"/>
    </source>
</evidence>
<keyword evidence="1 3" id="KW-0853">WD repeat</keyword>
<evidence type="ECO:0000256" key="1">
    <source>
        <dbReference type="ARBA" id="ARBA00022574"/>
    </source>
</evidence>
<dbReference type="Gene3D" id="2.130.10.10">
    <property type="entry name" value="YVTN repeat-like/Quinoprotein amine dehydrogenase"/>
    <property type="match status" value="2"/>
</dbReference>
<dbReference type="InterPro" id="IPR019775">
    <property type="entry name" value="WD40_repeat_CS"/>
</dbReference>
<dbReference type="STRING" id="43989.cce_3581"/>
<dbReference type="InterPro" id="IPR020472">
    <property type="entry name" value="WD40_PAC1"/>
</dbReference>
<gene>
    <name evidence="5" type="ordered locus">cce_3581</name>
</gene>
<dbReference type="PANTHER" id="PTHR19879:SF9">
    <property type="entry name" value="TRANSCRIPTION INITIATION FACTOR TFIID SUBUNIT 5"/>
    <property type="match status" value="1"/>
</dbReference>
<proteinExistence type="predicted"/>
<feature type="repeat" description="WD" evidence="3">
    <location>
        <begin position="343"/>
        <end position="377"/>
    </location>
</feature>
<dbReference type="Proteomes" id="UP000001203">
    <property type="component" value="Chromosome circular"/>
</dbReference>
<keyword evidence="4" id="KW-0472">Membrane</keyword>
<dbReference type="InterPro" id="IPR036322">
    <property type="entry name" value="WD40_repeat_dom_sf"/>
</dbReference>
<reference evidence="5 6" key="1">
    <citation type="journal article" date="2008" name="Proc. Natl. Acad. Sci. U.S.A.">
        <title>The genome of Cyanothece 51142, a unicellular diazotrophic cyanobacterium important in the marine nitrogen cycle.</title>
        <authorList>
            <person name="Welsh E.A."/>
            <person name="Liberton M."/>
            <person name="Stoeckel J."/>
            <person name="Loh T."/>
            <person name="Elvitigala T."/>
            <person name="Wang C."/>
            <person name="Wollam A."/>
            <person name="Fulton R.S."/>
            <person name="Clifton S.W."/>
            <person name="Jacobs J.M."/>
            <person name="Aurora R."/>
            <person name="Ghosh B.K."/>
            <person name="Sherman L.A."/>
            <person name="Smith R.D."/>
            <person name="Wilson R.K."/>
            <person name="Pakrasi H.B."/>
        </authorList>
    </citation>
    <scope>NUCLEOTIDE SEQUENCE [LARGE SCALE GENOMIC DNA]</scope>
    <source>
        <strain evidence="6">ATCC 51142 / BH68</strain>
    </source>
</reference>
<dbReference type="CDD" id="cd00200">
    <property type="entry name" value="WD40"/>
    <property type="match status" value="1"/>
</dbReference>
<name>B1X0P0_CROS5</name>
<feature type="repeat" description="WD" evidence="3">
    <location>
        <begin position="260"/>
        <end position="301"/>
    </location>
</feature>
<feature type="repeat" description="WD" evidence="3">
    <location>
        <begin position="227"/>
        <end position="259"/>
    </location>
</feature>
<protein>
    <submittedName>
        <fullName evidence="5">WD-40 repeat protein</fullName>
    </submittedName>
</protein>
<dbReference type="AlphaFoldDB" id="B1X0P0"/>
<evidence type="ECO:0000313" key="6">
    <source>
        <dbReference type="Proteomes" id="UP000001203"/>
    </source>
</evidence>
<dbReference type="KEGG" id="cyt:cce_3581"/>
<dbReference type="SMART" id="SM00320">
    <property type="entry name" value="WD40"/>
    <property type="match status" value="7"/>
</dbReference>
<dbReference type="EMBL" id="CP000806">
    <property type="protein sequence ID" value="ACB52929.1"/>
    <property type="molecule type" value="Genomic_DNA"/>
</dbReference>
<keyword evidence="4" id="KW-1133">Transmembrane helix</keyword>
<keyword evidence="2" id="KW-0677">Repeat</keyword>
<dbReference type="PROSITE" id="PS50082">
    <property type="entry name" value="WD_REPEATS_2"/>
    <property type="match status" value="6"/>
</dbReference>
<sequence length="391" mass="43444">MINPVVKQKVLKVDTIGIKKFKPNTPYCTMKYQHRPKRRVTPFGLILTGLVLFGQGWMLPSQGQLIRQQREALSEQEIESVNLGIRLKQRFAGHTTPIRSLAFSPDGKTVISGGGTNEPFLKFWSIEHGDEVDTLRAQSSAILTLAVSPNGKTLVSSGEDADLHFWVWPDKDSKVSFFDHYSYVLDLVVTPDSQLVITGALDGLRVWTLDPPHFLYQLEDFGTPGYALAMHPNGFLVASGDDEGTVSFWNLRDKTVVSKFTAHSQTISGLAITPDQKTLITASHDSTIKIWDLASGNLLDTWRGHKGKIQSIALSPNGKLLASASLDGVRLWNVETGRLLRHFKDHADWVNVVAFSPDGQYLASGGFDKVVNLWEISPAFYQSLNLPRFSR</sequence>
<feature type="repeat" description="WD" evidence="3">
    <location>
        <begin position="91"/>
        <end position="134"/>
    </location>
</feature>
<evidence type="ECO:0000256" key="2">
    <source>
        <dbReference type="ARBA" id="ARBA00022737"/>
    </source>
</evidence>
<dbReference type="PROSITE" id="PS50294">
    <property type="entry name" value="WD_REPEATS_REGION"/>
    <property type="match status" value="3"/>
</dbReference>
<feature type="repeat" description="WD" evidence="3">
    <location>
        <begin position="302"/>
        <end position="342"/>
    </location>
</feature>
<dbReference type="SUPFAM" id="SSF50978">
    <property type="entry name" value="WD40 repeat-like"/>
    <property type="match status" value="1"/>
</dbReference>
<accession>B1X0P0</accession>
<dbReference type="HOGENOM" id="CLU_000288_57_33_3"/>
<dbReference type="PROSITE" id="PS00678">
    <property type="entry name" value="WD_REPEATS_1"/>
    <property type="match status" value="2"/>
</dbReference>
<evidence type="ECO:0000256" key="3">
    <source>
        <dbReference type="PROSITE-ProRule" id="PRU00221"/>
    </source>
</evidence>
<dbReference type="PANTHER" id="PTHR19879">
    <property type="entry name" value="TRANSCRIPTION INITIATION FACTOR TFIID"/>
    <property type="match status" value="1"/>
</dbReference>